<dbReference type="Gene3D" id="3.90.1150.160">
    <property type="match status" value="1"/>
</dbReference>
<dbReference type="InterPro" id="IPR015421">
    <property type="entry name" value="PyrdxlP-dep_Trfase_major"/>
</dbReference>
<protein>
    <recommendedName>
        <fullName evidence="3 9">Glutamate decarboxylase</fullName>
        <ecNumber evidence="3 9">4.1.1.15</ecNumber>
    </recommendedName>
</protein>
<dbReference type="GO" id="GO:0005829">
    <property type="term" value="C:cytosol"/>
    <property type="evidence" value="ECO:0007669"/>
    <property type="project" value="TreeGrafter"/>
</dbReference>
<dbReference type="EMBL" id="FQWH01000014">
    <property type="protein sequence ID" value="SHH64486.1"/>
    <property type="molecule type" value="Genomic_DNA"/>
</dbReference>
<keyword evidence="4 7" id="KW-0663">Pyridoxal phosphate</keyword>
<evidence type="ECO:0000256" key="9">
    <source>
        <dbReference type="RuleBase" id="RU361171"/>
    </source>
</evidence>
<evidence type="ECO:0000256" key="1">
    <source>
        <dbReference type="ARBA" id="ARBA00001933"/>
    </source>
</evidence>
<keyword evidence="9" id="KW-0210">Decarboxylase</keyword>
<proteinExistence type="inferred from homology"/>
<dbReference type="GO" id="GO:0006538">
    <property type="term" value="P:L-glutamate catabolic process"/>
    <property type="evidence" value="ECO:0007669"/>
    <property type="project" value="TreeGrafter"/>
</dbReference>
<dbReference type="GO" id="GO:0030170">
    <property type="term" value="F:pyridoxal phosphate binding"/>
    <property type="evidence" value="ECO:0007669"/>
    <property type="project" value="InterPro"/>
</dbReference>
<evidence type="ECO:0000256" key="3">
    <source>
        <dbReference type="ARBA" id="ARBA00012421"/>
    </source>
</evidence>
<dbReference type="InterPro" id="IPR015424">
    <property type="entry name" value="PyrdxlP-dep_Trfase"/>
</dbReference>
<dbReference type="Proteomes" id="UP000184112">
    <property type="component" value="Unassembled WGS sequence"/>
</dbReference>
<evidence type="ECO:0000256" key="5">
    <source>
        <dbReference type="ARBA" id="ARBA00023239"/>
    </source>
</evidence>
<reference evidence="10 11" key="1">
    <citation type="submission" date="2016-11" db="EMBL/GenBank/DDBJ databases">
        <authorList>
            <person name="Jaros S."/>
            <person name="Januszkiewicz K."/>
            <person name="Wedrychowicz H."/>
        </authorList>
    </citation>
    <scope>NUCLEOTIDE SEQUENCE [LARGE SCALE GENOMIC DNA]</scope>
    <source>
        <strain evidence="10 11">DSM 6792</strain>
    </source>
</reference>
<feature type="modified residue" description="N6-(pyridoxal phosphate)lysine" evidence="7">
    <location>
        <position position="255"/>
    </location>
</feature>
<comment type="cofactor">
    <cofactor evidence="1 7 8">
        <name>pyridoxal 5'-phosphate</name>
        <dbReference type="ChEBI" id="CHEBI:597326"/>
    </cofactor>
</comment>
<comment type="similarity">
    <text evidence="2 8">Belongs to the group II decarboxylase family.</text>
</comment>
<dbReference type="SUPFAM" id="SSF53383">
    <property type="entry name" value="PLP-dependent transferases"/>
    <property type="match status" value="1"/>
</dbReference>
<evidence type="ECO:0000313" key="11">
    <source>
        <dbReference type="Proteomes" id="UP000184112"/>
    </source>
</evidence>
<dbReference type="Gene3D" id="3.40.640.10">
    <property type="entry name" value="Type I PLP-dependent aspartate aminotransferase-like (Major domain)"/>
    <property type="match status" value="1"/>
</dbReference>
<dbReference type="InterPro" id="IPR002129">
    <property type="entry name" value="PyrdxlP-dep_de-COase"/>
</dbReference>
<name>A0A1M5UNL9_FLAJO</name>
<gene>
    <name evidence="10" type="ORF">SAMN05444388_11468</name>
</gene>
<dbReference type="PANTHER" id="PTHR43321">
    <property type="entry name" value="GLUTAMATE DECARBOXYLASE"/>
    <property type="match status" value="1"/>
</dbReference>
<dbReference type="NCBIfam" id="TIGR01788">
    <property type="entry name" value="Glu-decarb-GAD"/>
    <property type="match status" value="1"/>
</dbReference>
<dbReference type="Pfam" id="PF00282">
    <property type="entry name" value="Pyridoxal_deC"/>
    <property type="match status" value="1"/>
</dbReference>
<evidence type="ECO:0000313" key="10">
    <source>
        <dbReference type="EMBL" id="SHH64486.1"/>
    </source>
</evidence>
<dbReference type="AlphaFoldDB" id="A0A1M5UNL9"/>
<evidence type="ECO:0000256" key="2">
    <source>
        <dbReference type="ARBA" id="ARBA00009533"/>
    </source>
</evidence>
<evidence type="ECO:0000256" key="8">
    <source>
        <dbReference type="RuleBase" id="RU000382"/>
    </source>
</evidence>
<dbReference type="GO" id="GO:0004351">
    <property type="term" value="F:glutamate decarboxylase activity"/>
    <property type="evidence" value="ECO:0007669"/>
    <property type="project" value="UniProtKB-EC"/>
</dbReference>
<evidence type="ECO:0000256" key="7">
    <source>
        <dbReference type="PIRSR" id="PIRSR602129-50"/>
    </source>
</evidence>
<dbReference type="EC" id="4.1.1.15" evidence="3 9"/>
<dbReference type="PANTHER" id="PTHR43321:SF3">
    <property type="entry name" value="GLUTAMATE DECARBOXYLASE"/>
    <property type="match status" value="1"/>
</dbReference>
<evidence type="ECO:0000256" key="6">
    <source>
        <dbReference type="ARBA" id="ARBA00048868"/>
    </source>
</evidence>
<accession>A0A1M5UNL9</accession>
<dbReference type="InterPro" id="IPR010107">
    <property type="entry name" value="Glutamate_decarboxylase"/>
</dbReference>
<organism evidence="10 11">
    <name type="scientific">Flavobacterium johnsoniae</name>
    <name type="common">Cytophaga johnsonae</name>
    <dbReference type="NCBI Taxonomy" id="986"/>
    <lineage>
        <taxon>Bacteria</taxon>
        <taxon>Pseudomonadati</taxon>
        <taxon>Bacteroidota</taxon>
        <taxon>Flavobacteriia</taxon>
        <taxon>Flavobacteriales</taxon>
        <taxon>Flavobacteriaceae</taxon>
        <taxon>Flavobacterium</taxon>
    </lineage>
</organism>
<sequence>MKKKSPDLSYKFPKKGKQAIKVYNKICSELNMDGNVHLDLGSFSTTRMNPYADKLIIEQLGKNFIDYGEYGQTKKIHDRIIALLSGLLNVPNRKSINGTATLGSSEAIHLALLSHKWYWKKRRQSLSLNTAKPNIVYSSNAHVCWDTFALYFDVEPRKILVSSLNTYPLEEILKNIDENTICVGAVAGNTYTGSIDLIEELNNKIVEINSKNNWDIGIHVDAAISGFVLPFLKLKESKWDFRLSLVRSINLSGHKFGLVYPGIGWLIFRDGFFLSKELIFSSHYLEKPIETYTLNYSKGASMILAQYFSILEHGISGYKKIIKKCCKTAEIIRKRLKQSDYFEIVDEGILPVVVFKLKTADAVDLDEFQLHLKAKNWMLPVYDIPGNLDPNRFMRIVIKEHFNPAMASQLCDDLISVYQKLNNYRL</sequence>
<comment type="catalytic activity">
    <reaction evidence="6 9">
        <text>L-glutamate + H(+) = 4-aminobutanoate + CO2</text>
        <dbReference type="Rhea" id="RHEA:17785"/>
        <dbReference type="ChEBI" id="CHEBI:15378"/>
        <dbReference type="ChEBI" id="CHEBI:16526"/>
        <dbReference type="ChEBI" id="CHEBI:29985"/>
        <dbReference type="ChEBI" id="CHEBI:59888"/>
        <dbReference type="EC" id="4.1.1.15"/>
    </reaction>
</comment>
<keyword evidence="5 8" id="KW-0456">Lyase</keyword>
<dbReference type="RefSeq" id="WP_073411012.1">
    <property type="nucleotide sequence ID" value="NZ_FQWH01000014.1"/>
</dbReference>
<evidence type="ECO:0000256" key="4">
    <source>
        <dbReference type="ARBA" id="ARBA00022898"/>
    </source>
</evidence>